<dbReference type="InterPro" id="IPR005471">
    <property type="entry name" value="Tscrpt_reg_IclR_N"/>
</dbReference>
<dbReference type="InterPro" id="IPR036388">
    <property type="entry name" value="WH-like_DNA-bd_sf"/>
</dbReference>
<organism evidence="3 4">
    <name type="scientific">Phoenicibacter congonensis</name>
    <dbReference type="NCBI Taxonomy" id="1944646"/>
    <lineage>
        <taxon>Bacteria</taxon>
        <taxon>Bacillati</taxon>
        <taxon>Actinomycetota</taxon>
        <taxon>Coriobacteriia</taxon>
        <taxon>Eggerthellales</taxon>
        <taxon>Eggerthellaceae</taxon>
        <taxon>Phoenicibacter</taxon>
    </lineage>
</organism>
<evidence type="ECO:0000313" key="4">
    <source>
        <dbReference type="Proteomes" id="UP001168575"/>
    </source>
</evidence>
<dbReference type="GO" id="GO:0003677">
    <property type="term" value="F:DNA binding"/>
    <property type="evidence" value="ECO:0007669"/>
    <property type="project" value="InterPro"/>
</dbReference>
<name>A0AA43RKH6_9ACTN</name>
<keyword evidence="4" id="KW-1185">Reference proteome</keyword>
<reference evidence="3" key="1">
    <citation type="submission" date="2023-07" db="EMBL/GenBank/DDBJ databases">
        <title>Between Cages and Wild: Unraveling the Impact of Captivity on Animal Microbiomes and Antimicrobial Resistance.</title>
        <authorList>
            <person name="Schmartz G.P."/>
            <person name="Rehner J."/>
            <person name="Schuff M.J."/>
            <person name="Becker S.L."/>
            <person name="Kravczyk M."/>
            <person name="Gurevich A."/>
            <person name="Francke R."/>
            <person name="Mueller R."/>
            <person name="Keller V."/>
            <person name="Keller A."/>
        </authorList>
    </citation>
    <scope>NUCLEOTIDE SEQUENCE</scope>
    <source>
        <strain evidence="3">S12M_St_49</strain>
    </source>
</reference>
<dbReference type="GO" id="GO:0006355">
    <property type="term" value="P:regulation of DNA-templated transcription"/>
    <property type="evidence" value="ECO:0007669"/>
    <property type="project" value="InterPro"/>
</dbReference>
<dbReference type="CDD" id="cd00090">
    <property type="entry name" value="HTH_ARSR"/>
    <property type="match status" value="1"/>
</dbReference>
<proteinExistence type="predicted"/>
<comment type="caution">
    <text evidence="3">The sequence shown here is derived from an EMBL/GenBank/DDBJ whole genome shotgun (WGS) entry which is preliminary data.</text>
</comment>
<dbReference type="Proteomes" id="UP001168575">
    <property type="component" value="Unassembled WGS sequence"/>
</dbReference>
<protein>
    <submittedName>
        <fullName evidence="3">Helix-turn-helix domain-containing protein</fullName>
    </submittedName>
</protein>
<dbReference type="SUPFAM" id="SSF46785">
    <property type="entry name" value="Winged helix' DNA-binding domain"/>
    <property type="match status" value="1"/>
</dbReference>
<dbReference type="InterPro" id="IPR036890">
    <property type="entry name" value="HATPase_C_sf"/>
</dbReference>
<feature type="domain" description="Histidine kinase/HSP90-like ATPase" evidence="1">
    <location>
        <begin position="75"/>
        <end position="170"/>
    </location>
</feature>
<accession>A0AA43RKH6</accession>
<evidence type="ECO:0000259" key="2">
    <source>
        <dbReference type="Pfam" id="PF09339"/>
    </source>
</evidence>
<dbReference type="Gene3D" id="1.10.10.10">
    <property type="entry name" value="Winged helix-like DNA-binding domain superfamily/Winged helix DNA-binding domain"/>
    <property type="match status" value="1"/>
</dbReference>
<dbReference type="EMBL" id="JAUMVS010000002">
    <property type="protein sequence ID" value="MDO4841127.1"/>
    <property type="molecule type" value="Genomic_DNA"/>
</dbReference>
<dbReference type="Pfam" id="PF09339">
    <property type="entry name" value="HTH_IclR"/>
    <property type="match status" value="1"/>
</dbReference>
<dbReference type="Gene3D" id="3.30.565.10">
    <property type="entry name" value="Histidine kinase-like ATPase, C-terminal domain"/>
    <property type="match status" value="1"/>
</dbReference>
<sequence>MMNLDSEQQTQNTTFANPEIQECVVLNPARVAVYDDFKSSPRIIEVQPQDPKDFIGELGALIYKESQQAGGTIAYSVIKQITENLIHAQFKEIVISIFPGGKEIRFTDQGPGIINKDDVLRPGFSTATREMKQYIDGVGSGLPIAKEYLEANNGEITIENNLVNGAVITLKEHTEEKIPAPVIKPAAINVPSFTNFIAQDITQRQIQILEYLFDGQLAGNNEIAENLGIPQSSVYNDLRKLQDLKYVEKVGKKRIITALGRQVIDQLKQNA</sequence>
<gene>
    <name evidence="3" type="ORF">Q3982_00410</name>
</gene>
<dbReference type="Pfam" id="PF02518">
    <property type="entry name" value="HATPase_c"/>
    <property type="match status" value="1"/>
</dbReference>
<dbReference type="AlphaFoldDB" id="A0AA43RKH6"/>
<evidence type="ECO:0000259" key="1">
    <source>
        <dbReference type="Pfam" id="PF02518"/>
    </source>
</evidence>
<feature type="domain" description="HTH iclR-type" evidence="2">
    <location>
        <begin position="204"/>
        <end position="250"/>
    </location>
</feature>
<dbReference type="InterPro" id="IPR011991">
    <property type="entry name" value="ArsR-like_HTH"/>
</dbReference>
<dbReference type="InterPro" id="IPR003594">
    <property type="entry name" value="HATPase_dom"/>
</dbReference>
<evidence type="ECO:0000313" key="3">
    <source>
        <dbReference type="EMBL" id="MDO4841127.1"/>
    </source>
</evidence>
<dbReference type="InterPro" id="IPR036390">
    <property type="entry name" value="WH_DNA-bd_sf"/>
</dbReference>
<dbReference type="SUPFAM" id="SSF55874">
    <property type="entry name" value="ATPase domain of HSP90 chaperone/DNA topoisomerase II/histidine kinase"/>
    <property type="match status" value="1"/>
</dbReference>